<dbReference type="InterPro" id="IPR000073">
    <property type="entry name" value="AB_hydrolase_1"/>
</dbReference>
<proteinExistence type="predicted"/>
<feature type="chain" id="PRO_5046505340" evidence="1">
    <location>
        <begin position="23"/>
        <end position="442"/>
    </location>
</feature>
<dbReference type="Pfam" id="PF12697">
    <property type="entry name" value="Abhydrolase_6"/>
    <property type="match status" value="1"/>
</dbReference>
<dbReference type="Gene3D" id="3.40.50.1820">
    <property type="entry name" value="alpha/beta hydrolase"/>
    <property type="match status" value="1"/>
</dbReference>
<name>A0ABS3B816_9XANT</name>
<keyword evidence="4" id="KW-1185">Reference proteome</keyword>
<accession>A0ABS3B816</accession>
<dbReference type="InterPro" id="IPR029058">
    <property type="entry name" value="AB_hydrolase_fold"/>
</dbReference>
<dbReference type="EMBL" id="JAFIWB010000037">
    <property type="protein sequence ID" value="MBN6104712.1"/>
    <property type="molecule type" value="Genomic_DNA"/>
</dbReference>
<feature type="domain" description="AB hydrolase-1" evidence="2">
    <location>
        <begin position="159"/>
        <end position="400"/>
    </location>
</feature>
<dbReference type="SUPFAM" id="SSF53474">
    <property type="entry name" value="alpha/beta-Hydrolases"/>
    <property type="match status" value="1"/>
</dbReference>
<evidence type="ECO:0000256" key="1">
    <source>
        <dbReference type="SAM" id="SignalP"/>
    </source>
</evidence>
<dbReference type="PANTHER" id="PTHR43265">
    <property type="entry name" value="ESTERASE ESTD"/>
    <property type="match status" value="1"/>
</dbReference>
<keyword evidence="3" id="KW-0378">Hydrolase</keyword>
<gene>
    <name evidence="3" type="ORF">JR064_21345</name>
</gene>
<comment type="caution">
    <text evidence="3">The sequence shown here is derived from an EMBL/GenBank/DDBJ whole genome shotgun (WGS) entry which is preliminary data.</text>
</comment>
<evidence type="ECO:0000313" key="3">
    <source>
        <dbReference type="EMBL" id="MBN6104712.1"/>
    </source>
</evidence>
<dbReference type="PANTHER" id="PTHR43265:SF1">
    <property type="entry name" value="ESTERASE ESTD"/>
    <property type="match status" value="1"/>
</dbReference>
<sequence length="442" mass="47302">MLAFLTATLVAAALSAAAPLDAVPQTRLDPDLRCLLGVYALPEGQSVTITGDGGKQRELHYTLSNGRFGRLRVDASGGYGADTVYIRFAPCRTGTLQLTRGEATETGTRLRLVEKETTFSSDGIALHGKLVLPATGRATAAAVWVEGSNNDPSTDDTVWQYELARRGIAVFVYDKRGTGASAGALSSDFQARARDTAAAVKEARRLAPGVRRIGVIGGSQGGWVAPLTATLVPVDFVVAAFAMAEGPIAQDRELVEQQLQRAGFDETALAEARKLTAITERIVRSDMRDGFAELDAFKSSHADAPWLAAIQPRSYTGLFLKFSSAELQANGPALAQGLSFDYEPQPVIEAIKPRQLWLLGGSDRQAPNAATQAILRQLQQRRADLAVVVFPNADHGLIESIKTADGVAKTYSAYLFDVTADWIDDRKLPAAGRFIVMPAATE</sequence>
<feature type="signal peptide" evidence="1">
    <location>
        <begin position="1"/>
        <end position="22"/>
    </location>
</feature>
<dbReference type="InterPro" id="IPR053145">
    <property type="entry name" value="AB_hydrolase_Est10"/>
</dbReference>
<evidence type="ECO:0000313" key="4">
    <source>
        <dbReference type="Proteomes" id="UP000695802"/>
    </source>
</evidence>
<keyword evidence="1" id="KW-0732">Signal</keyword>
<dbReference type="GO" id="GO:0016787">
    <property type="term" value="F:hydrolase activity"/>
    <property type="evidence" value="ECO:0007669"/>
    <property type="project" value="UniProtKB-KW"/>
</dbReference>
<dbReference type="Proteomes" id="UP000695802">
    <property type="component" value="Unassembled WGS sequence"/>
</dbReference>
<reference evidence="3 4" key="1">
    <citation type="submission" date="2021-02" db="EMBL/GenBank/DDBJ databases">
        <title>Taxonomically Unique Crown Gall-Associated Xanthomonas Stains Have Deficiency in Virulence Repertories.</title>
        <authorList>
            <person name="Mafakheri H."/>
            <person name="Taghavi S.M."/>
            <person name="Dimkic I."/>
            <person name="Nemanja K."/>
            <person name="Osdaghi E."/>
        </authorList>
    </citation>
    <scope>NUCLEOTIDE SEQUENCE [LARGE SCALE GENOMIC DNA]</scope>
    <source>
        <strain evidence="3 4">FX4</strain>
    </source>
</reference>
<evidence type="ECO:0000259" key="2">
    <source>
        <dbReference type="Pfam" id="PF12697"/>
    </source>
</evidence>
<organism evidence="3 4">
    <name type="scientific">Xanthomonas bonasiae</name>
    <dbReference type="NCBI Taxonomy" id="2810351"/>
    <lineage>
        <taxon>Bacteria</taxon>
        <taxon>Pseudomonadati</taxon>
        <taxon>Pseudomonadota</taxon>
        <taxon>Gammaproteobacteria</taxon>
        <taxon>Lysobacterales</taxon>
        <taxon>Lysobacteraceae</taxon>
        <taxon>Xanthomonas</taxon>
    </lineage>
</organism>
<dbReference type="RefSeq" id="WP_206231056.1">
    <property type="nucleotide sequence ID" value="NZ_JAFIWB010000037.1"/>
</dbReference>
<protein>
    <submittedName>
        <fullName evidence="3">Alpha/beta fold hydrolase</fullName>
    </submittedName>
</protein>